<accession>A0A839ZCX6</accession>
<feature type="domain" description="Restriction endonuclease type IV Mrr" evidence="1">
    <location>
        <begin position="193"/>
        <end position="305"/>
    </location>
</feature>
<sequence length="330" mass="36772">MKQAWVVRAERGGRLYDAFKENSIIAIGWSDIGPLTELKTREKIAAKVAAIWPEWKPQAVAMSAGQLHRFRSEMKIGDRIVTYDPSRRVYLVGEIAGEYRWDPSIDAEDPNVRSVAWQGEVSRDLLSVRSRNSLGAISTLFQLPPDVVDDLLRALKSHQPAKADPAASVEIAEEDVFKNIQEKAIEFTKDRVNALDWSDLQELVAGLLRAMGYKTRVSPAGADRGKDIVASPDGFGFESPRIVVEVKHRQGTIGSQAIRSFLGGRHPQDKGLYVSTGGFSKDALYEAERASIPLSLMTIDDLVDAVIQNYEKLDIETQQLLPLKRIYWPA</sequence>
<dbReference type="GO" id="GO:0043590">
    <property type="term" value="C:bacterial nucleoid"/>
    <property type="evidence" value="ECO:0007669"/>
    <property type="project" value="TreeGrafter"/>
</dbReference>
<gene>
    <name evidence="2" type="ORF">FHS55_003146</name>
</gene>
<dbReference type="GO" id="GO:0003677">
    <property type="term" value="F:DNA binding"/>
    <property type="evidence" value="ECO:0007669"/>
    <property type="project" value="InterPro"/>
</dbReference>
<evidence type="ECO:0000313" key="3">
    <source>
        <dbReference type="Proteomes" id="UP000533469"/>
    </source>
</evidence>
<dbReference type="Gene3D" id="3.40.1350.10">
    <property type="match status" value="1"/>
</dbReference>
<dbReference type="Proteomes" id="UP000533469">
    <property type="component" value="Unassembled WGS sequence"/>
</dbReference>
<evidence type="ECO:0000259" key="1">
    <source>
        <dbReference type="Pfam" id="PF04471"/>
    </source>
</evidence>
<dbReference type="PIRSF" id="PIRSF031853">
    <property type="entry name" value="UPC031853"/>
    <property type="match status" value="1"/>
</dbReference>
<dbReference type="Pfam" id="PF04471">
    <property type="entry name" value="Mrr_cat"/>
    <property type="match status" value="1"/>
</dbReference>
<dbReference type="EMBL" id="JACICD010000006">
    <property type="protein sequence ID" value="MBB3772525.1"/>
    <property type="molecule type" value="Genomic_DNA"/>
</dbReference>
<dbReference type="RefSeq" id="WP_183190701.1">
    <property type="nucleotide sequence ID" value="NZ_JACICD010000006.1"/>
</dbReference>
<dbReference type="GO" id="GO:0009307">
    <property type="term" value="P:DNA restriction-modification system"/>
    <property type="evidence" value="ECO:0007669"/>
    <property type="project" value="InterPro"/>
</dbReference>
<keyword evidence="3" id="KW-1185">Reference proteome</keyword>
<name>A0A839ZCX6_9HYPH</name>
<dbReference type="SUPFAM" id="SSF52980">
    <property type="entry name" value="Restriction endonuclease-like"/>
    <property type="match status" value="1"/>
</dbReference>
<dbReference type="PANTHER" id="PTHR30015">
    <property type="entry name" value="MRR RESTRICTION SYSTEM PROTEIN"/>
    <property type="match status" value="1"/>
</dbReference>
<dbReference type="InterPro" id="IPR011856">
    <property type="entry name" value="tRNA_endonuc-like_dom_sf"/>
</dbReference>
<dbReference type="InterPro" id="IPR016984">
    <property type="entry name" value="UCP031853"/>
</dbReference>
<dbReference type="GO" id="GO:0015666">
    <property type="term" value="F:restriction endodeoxyribonuclease activity"/>
    <property type="evidence" value="ECO:0007669"/>
    <property type="project" value="TreeGrafter"/>
</dbReference>
<dbReference type="PANTHER" id="PTHR30015:SF7">
    <property type="entry name" value="TYPE IV METHYL-DIRECTED RESTRICTION ENZYME ECOKMRR"/>
    <property type="match status" value="1"/>
</dbReference>
<proteinExistence type="predicted"/>
<dbReference type="InterPro" id="IPR052906">
    <property type="entry name" value="Type_IV_Methyl-Rstrct_Enzyme"/>
</dbReference>
<comment type="caution">
    <text evidence="2">The sequence shown here is derived from an EMBL/GenBank/DDBJ whole genome shotgun (WGS) entry which is preliminary data.</text>
</comment>
<dbReference type="InterPro" id="IPR007560">
    <property type="entry name" value="Restrct_endonuc_IV_Mrr"/>
</dbReference>
<dbReference type="AlphaFoldDB" id="A0A839ZCX6"/>
<dbReference type="InterPro" id="IPR011335">
    <property type="entry name" value="Restrct_endonuc-II-like"/>
</dbReference>
<organism evidence="2 3">
    <name type="scientific">Ancylobacter tetraedralis</name>
    <dbReference type="NCBI Taxonomy" id="217068"/>
    <lineage>
        <taxon>Bacteria</taxon>
        <taxon>Pseudomonadati</taxon>
        <taxon>Pseudomonadota</taxon>
        <taxon>Alphaproteobacteria</taxon>
        <taxon>Hyphomicrobiales</taxon>
        <taxon>Xanthobacteraceae</taxon>
        <taxon>Ancylobacter</taxon>
    </lineage>
</organism>
<evidence type="ECO:0000313" key="2">
    <source>
        <dbReference type="EMBL" id="MBB3772525.1"/>
    </source>
</evidence>
<protein>
    <submittedName>
        <fullName evidence="2">Restriction system protein</fullName>
    </submittedName>
</protein>
<reference evidence="2 3" key="1">
    <citation type="submission" date="2020-08" db="EMBL/GenBank/DDBJ databases">
        <title>Genomic Encyclopedia of Type Strains, Phase IV (KMG-IV): sequencing the most valuable type-strain genomes for metagenomic binning, comparative biology and taxonomic classification.</title>
        <authorList>
            <person name="Goeker M."/>
        </authorList>
    </citation>
    <scope>NUCLEOTIDE SEQUENCE [LARGE SCALE GENOMIC DNA]</scope>
    <source>
        <strain evidence="2 3">DSM 5895</strain>
    </source>
</reference>